<dbReference type="InterPro" id="IPR004839">
    <property type="entry name" value="Aminotransferase_I/II_large"/>
</dbReference>
<organism evidence="8">
    <name type="scientific">uncultured Aureispira sp</name>
    <dbReference type="NCBI Taxonomy" id="1331704"/>
    <lineage>
        <taxon>Bacteria</taxon>
        <taxon>Pseudomonadati</taxon>
        <taxon>Bacteroidota</taxon>
        <taxon>Saprospiria</taxon>
        <taxon>Saprospirales</taxon>
        <taxon>Saprospiraceae</taxon>
        <taxon>Aureispira</taxon>
        <taxon>environmental samples</taxon>
    </lineage>
</organism>
<dbReference type="AlphaFoldDB" id="A0A6S6SQC9"/>
<dbReference type="Gene3D" id="3.40.640.10">
    <property type="entry name" value="Type I PLP-dependent aspartate aminotransferase-like (Major domain)"/>
    <property type="match status" value="1"/>
</dbReference>
<dbReference type="InterPro" id="IPR050596">
    <property type="entry name" value="AspAT/PAT-like"/>
</dbReference>
<dbReference type="InterPro" id="IPR004838">
    <property type="entry name" value="NHTrfase_class1_PyrdxlP-BS"/>
</dbReference>
<dbReference type="InterPro" id="IPR015422">
    <property type="entry name" value="PyrdxlP-dep_Trfase_small"/>
</dbReference>
<name>A0A6S6SQC9_9BACT</name>
<proteinExistence type="inferred from homology"/>
<dbReference type="Pfam" id="PF00155">
    <property type="entry name" value="Aminotran_1_2"/>
    <property type="match status" value="1"/>
</dbReference>
<dbReference type="PANTHER" id="PTHR46383:SF2">
    <property type="entry name" value="AMINOTRANSFERASE"/>
    <property type="match status" value="1"/>
</dbReference>
<dbReference type="SUPFAM" id="SSF53383">
    <property type="entry name" value="PLP-dependent transferases"/>
    <property type="match status" value="1"/>
</dbReference>
<dbReference type="InterPro" id="IPR015424">
    <property type="entry name" value="PyrdxlP-dep_Trfase"/>
</dbReference>
<dbReference type="CDD" id="cd00609">
    <property type="entry name" value="AAT_like"/>
    <property type="match status" value="1"/>
</dbReference>
<evidence type="ECO:0000256" key="5">
    <source>
        <dbReference type="ARBA" id="ARBA00022898"/>
    </source>
</evidence>
<reference evidence="8" key="1">
    <citation type="submission" date="2020-01" db="EMBL/GenBank/DDBJ databases">
        <authorList>
            <person name="Meier V. D."/>
            <person name="Meier V D."/>
        </authorList>
    </citation>
    <scope>NUCLEOTIDE SEQUENCE</scope>
    <source>
        <strain evidence="8">HLG_WM_MAG_10</strain>
    </source>
</reference>
<evidence type="ECO:0000256" key="6">
    <source>
        <dbReference type="RuleBase" id="RU000481"/>
    </source>
</evidence>
<dbReference type="GO" id="GO:0030170">
    <property type="term" value="F:pyridoxal phosphate binding"/>
    <property type="evidence" value="ECO:0007669"/>
    <property type="project" value="InterPro"/>
</dbReference>
<dbReference type="Gene3D" id="3.90.1150.10">
    <property type="entry name" value="Aspartate Aminotransferase, domain 1"/>
    <property type="match status" value="1"/>
</dbReference>
<feature type="domain" description="Aminotransferase class I/classII large" evidence="7">
    <location>
        <begin position="33"/>
        <end position="344"/>
    </location>
</feature>
<comment type="similarity">
    <text evidence="2 6">Belongs to the class-I pyridoxal-phosphate-dependent aminotransferase family.</text>
</comment>
<evidence type="ECO:0000256" key="2">
    <source>
        <dbReference type="ARBA" id="ARBA00007441"/>
    </source>
</evidence>
<keyword evidence="4 6" id="KW-0808">Transferase</keyword>
<keyword evidence="5" id="KW-0663">Pyridoxal phosphate</keyword>
<protein>
    <recommendedName>
        <fullName evidence="6">Aminotransferase</fullName>
        <ecNumber evidence="6">2.6.1.-</ecNumber>
    </recommendedName>
</protein>
<dbReference type="PROSITE" id="PS00105">
    <property type="entry name" value="AA_TRANSFER_CLASS_1"/>
    <property type="match status" value="1"/>
</dbReference>
<keyword evidence="3 6" id="KW-0032">Aminotransferase</keyword>
<comment type="cofactor">
    <cofactor evidence="1 6">
        <name>pyridoxal 5'-phosphate</name>
        <dbReference type="ChEBI" id="CHEBI:597326"/>
    </cofactor>
</comment>
<dbReference type="InterPro" id="IPR015421">
    <property type="entry name" value="PyrdxlP-dep_Trfase_major"/>
</dbReference>
<dbReference type="PANTHER" id="PTHR46383">
    <property type="entry name" value="ASPARTATE AMINOTRANSFERASE"/>
    <property type="match status" value="1"/>
</dbReference>
<gene>
    <name evidence="8" type="ORF">HELGO_WM12707</name>
</gene>
<evidence type="ECO:0000256" key="1">
    <source>
        <dbReference type="ARBA" id="ARBA00001933"/>
    </source>
</evidence>
<dbReference type="EC" id="2.6.1.-" evidence="6"/>
<dbReference type="EMBL" id="CACVAQ010000102">
    <property type="protein sequence ID" value="CAA6804870.1"/>
    <property type="molecule type" value="Genomic_DNA"/>
</dbReference>
<evidence type="ECO:0000256" key="3">
    <source>
        <dbReference type="ARBA" id="ARBA00022576"/>
    </source>
</evidence>
<dbReference type="NCBIfam" id="NF005744">
    <property type="entry name" value="PRK07568.1"/>
    <property type="match status" value="1"/>
</dbReference>
<dbReference type="PRINTS" id="PR00753">
    <property type="entry name" value="ACCSYNTHASE"/>
</dbReference>
<sequence>MPTTSTRVANTPSSPIRRLVPYAEAAKKRGVGVFHLNIGQPDILTPKTGVKALQEADLAVIAYSHSAGMLSYREKLVEFYSRYEVSVTTEQMIVTNGGSEALLFALLASADAGDEVIVPEPFYANYNGFAKSLDINIVPITAHIENGFALPAMEDFEKKISPKTKAILICNPSNPTGYLYSVEELEKLRSIVQKHDLFLIADEVYRDFCYEGQKHTSILAIEGMDEHAIVIDSISKRYSACGARMGVVLSKNEHLMTEAMKLAQARLSPSSLAQILGEGLIDTPQSYFAEVTEEYDKRRQTVIKRLHAMEGVVCPNPKGAFYAFAKFPVDNADTFCQWLLEEFSHNGKTVMMAPGAGFYDTEGLGTQEARIAYVLNSDDLNTAMDCLEAALKVYPGRLKVNEINLDAN</sequence>
<evidence type="ECO:0000313" key="8">
    <source>
        <dbReference type="EMBL" id="CAA6804870.1"/>
    </source>
</evidence>
<accession>A0A6S6SQC9</accession>
<evidence type="ECO:0000259" key="7">
    <source>
        <dbReference type="Pfam" id="PF00155"/>
    </source>
</evidence>
<dbReference type="GO" id="GO:0008483">
    <property type="term" value="F:transaminase activity"/>
    <property type="evidence" value="ECO:0007669"/>
    <property type="project" value="UniProtKB-KW"/>
</dbReference>
<dbReference type="GO" id="GO:0006520">
    <property type="term" value="P:amino acid metabolic process"/>
    <property type="evidence" value="ECO:0007669"/>
    <property type="project" value="InterPro"/>
</dbReference>
<evidence type="ECO:0000256" key="4">
    <source>
        <dbReference type="ARBA" id="ARBA00022679"/>
    </source>
</evidence>